<proteinExistence type="predicted"/>
<dbReference type="PANTHER" id="PTHR34365:SF7">
    <property type="entry name" value="GLYCINE-RICH DOMAIN-CONTAINING PROTEIN 1"/>
    <property type="match status" value="1"/>
</dbReference>
<dbReference type="PANTHER" id="PTHR34365">
    <property type="entry name" value="ENOLASE (DUF1399)"/>
    <property type="match status" value="1"/>
</dbReference>
<dbReference type="AlphaFoldDB" id="A0A0C2WDK7"/>
<dbReference type="HOGENOM" id="CLU_010103_1_0_1"/>
<dbReference type="STRING" id="933852.A0A0C2WDK7"/>
<dbReference type="InterPro" id="IPR009836">
    <property type="entry name" value="GRDP-like"/>
</dbReference>
<keyword evidence="2" id="KW-1185">Reference proteome</keyword>
<name>A0A0C2WDK7_SERVB</name>
<protein>
    <submittedName>
        <fullName evidence="1">Uncharacterized protein</fullName>
    </submittedName>
</protein>
<accession>A0A0C2WDK7</accession>
<sequence>MQYDRGLPAYSEYPTELPETFPIGTLRTRPLVNVGELQAHLKLLGAIHKLKQIVQVQQNGIAVTNKDQAWVIFVNRAVHRFYLWAMSSWSRVSPWLDETIIPPLDVIMVWHSYLLNPRAYCEDSQRMNTTYCMNLQAIQSMPLLLISSLIDAQTLEALPPSAERRGFFEATTSLPFAPPLVTSFSEVVALDCPFCLQKNHNIRWIAENERAFAQTQFEHQCEWCGGVFNKTNMGVRRFAAEVTWKRTGKWSIYRTETLLDPRTGRVDTAEADAFTTRVFKHLDETAKINTPITQDRANFEANYLATLLKYDYETLSINLHHSVRPNYTKTPNRSPLPRIKRISVAYSHDGLASLDLVGAILRQGAFVEKMVHLGWTQPGRFDLHQNLAPLVRSIARYHAFLELMHYCPATFLVPTLDIDLAWHSHQLKGEAYRNDTLYYIGRTPDHEDSVESSVISKGYDNTAKSVEKRFGVPY</sequence>
<dbReference type="Pfam" id="PF07173">
    <property type="entry name" value="GRDP-like"/>
    <property type="match status" value="1"/>
</dbReference>
<reference evidence="2" key="2">
    <citation type="submission" date="2015-01" db="EMBL/GenBank/DDBJ databases">
        <title>Evolutionary Origins and Diversification of the Mycorrhizal Mutualists.</title>
        <authorList>
            <consortium name="DOE Joint Genome Institute"/>
            <consortium name="Mycorrhizal Genomics Consortium"/>
            <person name="Kohler A."/>
            <person name="Kuo A."/>
            <person name="Nagy L.G."/>
            <person name="Floudas D."/>
            <person name="Copeland A."/>
            <person name="Barry K.W."/>
            <person name="Cichocki N."/>
            <person name="Veneault-Fourrey C."/>
            <person name="LaButti K."/>
            <person name="Lindquist E.A."/>
            <person name="Lipzen A."/>
            <person name="Lundell T."/>
            <person name="Morin E."/>
            <person name="Murat C."/>
            <person name="Riley R."/>
            <person name="Ohm R."/>
            <person name="Sun H."/>
            <person name="Tunlid A."/>
            <person name="Henrissat B."/>
            <person name="Grigoriev I.V."/>
            <person name="Hibbett D.S."/>
            <person name="Martin F."/>
        </authorList>
    </citation>
    <scope>NUCLEOTIDE SEQUENCE [LARGE SCALE GENOMIC DNA]</scope>
    <source>
        <strain evidence="2">MAFF 305830</strain>
    </source>
</reference>
<dbReference type="Proteomes" id="UP000054097">
    <property type="component" value="Unassembled WGS sequence"/>
</dbReference>
<reference evidence="1 2" key="1">
    <citation type="submission" date="2014-04" db="EMBL/GenBank/DDBJ databases">
        <authorList>
            <consortium name="DOE Joint Genome Institute"/>
            <person name="Kuo A."/>
            <person name="Zuccaro A."/>
            <person name="Kohler A."/>
            <person name="Nagy L.G."/>
            <person name="Floudas D."/>
            <person name="Copeland A."/>
            <person name="Barry K.W."/>
            <person name="Cichocki N."/>
            <person name="Veneault-Fourrey C."/>
            <person name="LaButti K."/>
            <person name="Lindquist E.A."/>
            <person name="Lipzen A."/>
            <person name="Lundell T."/>
            <person name="Morin E."/>
            <person name="Murat C."/>
            <person name="Sun H."/>
            <person name="Tunlid A."/>
            <person name="Henrissat B."/>
            <person name="Grigoriev I.V."/>
            <person name="Hibbett D.S."/>
            <person name="Martin F."/>
            <person name="Nordberg H.P."/>
            <person name="Cantor M.N."/>
            <person name="Hua S.X."/>
        </authorList>
    </citation>
    <scope>NUCLEOTIDE SEQUENCE [LARGE SCALE GENOMIC DNA]</scope>
    <source>
        <strain evidence="1 2">MAFF 305830</strain>
    </source>
</reference>
<dbReference type="OrthoDB" id="2684236at2759"/>
<dbReference type="EMBL" id="KN824323">
    <property type="protein sequence ID" value="KIM24558.1"/>
    <property type="molecule type" value="Genomic_DNA"/>
</dbReference>
<feature type="non-terminal residue" evidence="1">
    <location>
        <position position="474"/>
    </location>
</feature>
<evidence type="ECO:0000313" key="2">
    <source>
        <dbReference type="Proteomes" id="UP000054097"/>
    </source>
</evidence>
<evidence type="ECO:0000313" key="1">
    <source>
        <dbReference type="EMBL" id="KIM24558.1"/>
    </source>
</evidence>
<gene>
    <name evidence="1" type="ORF">M408DRAFT_27025</name>
</gene>
<organism evidence="1 2">
    <name type="scientific">Serendipita vermifera MAFF 305830</name>
    <dbReference type="NCBI Taxonomy" id="933852"/>
    <lineage>
        <taxon>Eukaryota</taxon>
        <taxon>Fungi</taxon>
        <taxon>Dikarya</taxon>
        <taxon>Basidiomycota</taxon>
        <taxon>Agaricomycotina</taxon>
        <taxon>Agaricomycetes</taxon>
        <taxon>Sebacinales</taxon>
        <taxon>Serendipitaceae</taxon>
        <taxon>Serendipita</taxon>
    </lineage>
</organism>